<dbReference type="InterPro" id="IPR020904">
    <property type="entry name" value="Sc_DH/Rdtase_CS"/>
</dbReference>
<dbReference type="InterPro" id="IPR057326">
    <property type="entry name" value="KR_dom"/>
</dbReference>
<dbReference type="Pfam" id="PF00106">
    <property type="entry name" value="adh_short"/>
    <property type="match status" value="1"/>
</dbReference>
<dbReference type="PANTHER" id="PTHR43086">
    <property type="entry name" value="VERY-LONG-CHAIN 3-OXOOACYL-COA REDUCTASE"/>
    <property type="match status" value="1"/>
</dbReference>
<evidence type="ECO:0000256" key="1">
    <source>
        <dbReference type="ARBA" id="ARBA00006484"/>
    </source>
</evidence>
<gene>
    <name evidence="13" type="ORF">ACFOD4_13200</name>
</gene>
<dbReference type="EMBL" id="JBHRTN010000012">
    <property type="protein sequence ID" value="MFC3126019.1"/>
    <property type="molecule type" value="Genomic_DNA"/>
</dbReference>
<evidence type="ECO:0000256" key="8">
    <source>
        <dbReference type="ARBA" id="ARBA00044349"/>
    </source>
</evidence>
<evidence type="ECO:0000256" key="6">
    <source>
        <dbReference type="ARBA" id="ARBA00044065"/>
    </source>
</evidence>
<organism evidence="13 14">
    <name type="scientific">Teichococcus globiformis</name>
    <dbReference type="NCBI Taxonomy" id="2307229"/>
    <lineage>
        <taxon>Bacteria</taxon>
        <taxon>Pseudomonadati</taxon>
        <taxon>Pseudomonadota</taxon>
        <taxon>Alphaproteobacteria</taxon>
        <taxon>Acetobacterales</taxon>
        <taxon>Roseomonadaceae</taxon>
        <taxon>Roseomonas</taxon>
    </lineage>
</organism>
<dbReference type="SUPFAM" id="SSF51735">
    <property type="entry name" value="NAD(P)-binding Rossmann-fold domains"/>
    <property type="match status" value="1"/>
</dbReference>
<sequence>MSLSPLGTALITGASSGIGAIYADRLAVRGHDLILVARNRGKLAALASQIADRTGRSVEVVAADLGDKADLRSVERLLATDASLTMLVNNAGVGATAPLLSADVDAMERMIDLDVTALMRLTYAAAPALVTRGRGTVVNIASIVAIGPEVLNGVYGGAKAFVLAFTQSLHHELAGKGLRLQAVLPGATATDFWGIAGTAVEHLPGEIVMPASAMVDAALAGLDAGELVTIPALPDLAQWQAYEAARQAMLPNLSRSEPAARYRAAAVAA</sequence>
<evidence type="ECO:0000259" key="12">
    <source>
        <dbReference type="SMART" id="SM00822"/>
    </source>
</evidence>
<dbReference type="PRINTS" id="PR00080">
    <property type="entry name" value="SDRFAMILY"/>
</dbReference>
<feature type="domain" description="Ketoreductase" evidence="12">
    <location>
        <begin position="7"/>
        <end position="186"/>
    </location>
</feature>
<comment type="caution">
    <text evidence="13">The sequence shown here is derived from an EMBL/GenBank/DDBJ whole genome shotgun (WGS) entry which is preliminary data.</text>
</comment>
<proteinExistence type="inferred from homology"/>
<dbReference type="EC" id="1.1.1.298" evidence="4"/>
<comment type="catalytic activity">
    <reaction evidence="10">
        <text>3-hydroxypropanoate + NADP(+) = 3-oxopropanoate + NADPH + H(+)</text>
        <dbReference type="Rhea" id="RHEA:26438"/>
        <dbReference type="ChEBI" id="CHEBI:15378"/>
        <dbReference type="ChEBI" id="CHEBI:16510"/>
        <dbReference type="ChEBI" id="CHEBI:33190"/>
        <dbReference type="ChEBI" id="CHEBI:57783"/>
        <dbReference type="ChEBI" id="CHEBI:58349"/>
        <dbReference type="EC" id="1.1.1.298"/>
    </reaction>
</comment>
<evidence type="ECO:0000256" key="9">
    <source>
        <dbReference type="ARBA" id="ARBA00045650"/>
    </source>
</evidence>
<evidence type="ECO:0000256" key="7">
    <source>
        <dbReference type="ARBA" id="ARBA00044271"/>
    </source>
</evidence>
<name>A0ABV7G013_9PROT</name>
<dbReference type="PRINTS" id="PR00081">
    <property type="entry name" value="GDHRDH"/>
</dbReference>
<comment type="similarity">
    <text evidence="1 11">Belongs to the short-chain dehydrogenases/reductases (SDR) family.</text>
</comment>
<keyword evidence="2 13" id="KW-0560">Oxidoreductase</keyword>
<dbReference type="Proteomes" id="UP001595593">
    <property type="component" value="Unassembled WGS sequence"/>
</dbReference>
<dbReference type="EC" id="1.1.1.381" evidence="5"/>
<dbReference type="RefSeq" id="WP_379597101.1">
    <property type="nucleotide sequence ID" value="NZ_JBHRTN010000012.1"/>
</dbReference>
<reference evidence="14" key="1">
    <citation type="journal article" date="2019" name="Int. J. Syst. Evol. Microbiol.">
        <title>The Global Catalogue of Microorganisms (GCM) 10K type strain sequencing project: providing services to taxonomists for standard genome sequencing and annotation.</title>
        <authorList>
            <consortium name="The Broad Institute Genomics Platform"/>
            <consortium name="The Broad Institute Genome Sequencing Center for Infectious Disease"/>
            <person name="Wu L."/>
            <person name="Ma J."/>
        </authorList>
    </citation>
    <scope>NUCLEOTIDE SEQUENCE [LARGE SCALE GENOMIC DNA]</scope>
    <source>
        <strain evidence="14">KCTC 52094</strain>
    </source>
</reference>
<evidence type="ECO:0000313" key="13">
    <source>
        <dbReference type="EMBL" id="MFC3126019.1"/>
    </source>
</evidence>
<dbReference type="GO" id="GO:0016491">
    <property type="term" value="F:oxidoreductase activity"/>
    <property type="evidence" value="ECO:0007669"/>
    <property type="project" value="UniProtKB-KW"/>
</dbReference>
<dbReference type="SMART" id="SM00822">
    <property type="entry name" value="PKS_KR"/>
    <property type="match status" value="1"/>
</dbReference>
<accession>A0ABV7G013</accession>
<evidence type="ECO:0000256" key="4">
    <source>
        <dbReference type="ARBA" id="ARBA00044050"/>
    </source>
</evidence>
<evidence type="ECO:0000256" key="3">
    <source>
        <dbReference type="ARBA" id="ARBA00043812"/>
    </source>
</evidence>
<keyword evidence="14" id="KW-1185">Reference proteome</keyword>
<evidence type="ECO:0000256" key="11">
    <source>
        <dbReference type="RuleBase" id="RU000363"/>
    </source>
</evidence>
<evidence type="ECO:0000256" key="2">
    <source>
        <dbReference type="ARBA" id="ARBA00023002"/>
    </source>
</evidence>
<evidence type="ECO:0000313" key="14">
    <source>
        <dbReference type="Proteomes" id="UP001595593"/>
    </source>
</evidence>
<dbReference type="PIRSF" id="PIRSF000126">
    <property type="entry name" value="11-beta-HSD1"/>
    <property type="match status" value="1"/>
</dbReference>
<protein>
    <recommendedName>
        <fullName evidence="6">NADP-dependent 3-hydroxy acid dehydrogenase YdfG</fullName>
        <ecNumber evidence="4">1.1.1.298</ecNumber>
        <ecNumber evidence="5">1.1.1.381</ecNumber>
    </recommendedName>
    <alternativeName>
        <fullName evidence="8">L-allo-threonine dehydrogenase</fullName>
    </alternativeName>
    <alternativeName>
        <fullName evidence="7">Malonic semialdehyde reductase</fullName>
    </alternativeName>
</protein>
<dbReference type="PROSITE" id="PS00061">
    <property type="entry name" value="ADH_SHORT"/>
    <property type="match status" value="1"/>
</dbReference>
<dbReference type="PANTHER" id="PTHR43086:SF3">
    <property type="entry name" value="NADP-DEPENDENT 3-HYDROXY ACID DEHYDROGENASE YDFG"/>
    <property type="match status" value="1"/>
</dbReference>
<dbReference type="CDD" id="cd05233">
    <property type="entry name" value="SDR_c"/>
    <property type="match status" value="1"/>
</dbReference>
<evidence type="ECO:0000256" key="5">
    <source>
        <dbReference type="ARBA" id="ARBA00044059"/>
    </source>
</evidence>
<dbReference type="InterPro" id="IPR036291">
    <property type="entry name" value="NAD(P)-bd_dom_sf"/>
</dbReference>
<evidence type="ECO:0000256" key="10">
    <source>
        <dbReference type="ARBA" id="ARBA00047274"/>
    </source>
</evidence>
<comment type="function">
    <text evidence="9">NADP-dependent dehydrogenase with broad substrate specificity acting on 3-hydroxy acids. Catalyzes the NADP-dependent oxidation of L-allo-threonine to L-2-amino-3-keto-butyrate, which is spontaneously decarboxylated into aminoacetone. Also acts on D-threonine, L-serine, D-serine, D-3-hydroxyisobutyrate, L-3-hydroxyisobutyrate, D-glycerate and L-glycerate. Able to catalyze the reduction of the malonic semialdehyde to 3-hydroxypropionic acid. YdfG is apparently supplementing RutE, the presumed malonic semialdehyde reductase involved in pyrimidine degradation since both are able to detoxify malonic semialdehyde.</text>
</comment>
<comment type="catalytic activity">
    <reaction evidence="3">
        <text>L-allo-threonine + NADP(+) = aminoacetone + CO2 + NADPH</text>
        <dbReference type="Rhea" id="RHEA:43524"/>
        <dbReference type="ChEBI" id="CHEBI:16526"/>
        <dbReference type="ChEBI" id="CHEBI:57783"/>
        <dbReference type="ChEBI" id="CHEBI:58320"/>
        <dbReference type="ChEBI" id="CHEBI:58349"/>
        <dbReference type="ChEBI" id="CHEBI:58585"/>
        <dbReference type="EC" id="1.1.1.381"/>
    </reaction>
</comment>
<dbReference type="InterPro" id="IPR002347">
    <property type="entry name" value="SDR_fam"/>
</dbReference>
<dbReference type="Gene3D" id="3.40.50.720">
    <property type="entry name" value="NAD(P)-binding Rossmann-like Domain"/>
    <property type="match status" value="1"/>
</dbReference>